<gene>
    <name evidence="7" type="ORF">KSZ_74020</name>
</gene>
<sequence>MDEVYTLVKTAQAGSKEAYENLISQFQQMAYATAYHALGEYTLAQDAVQEAFIEAYLHLPQLKEPAAFPGWFRKIVFYQCHRFLRKPSFESLPLETMASHDSGADSLQCLAERREVQEMVQQAIATLPSKQRQIVTLFYLSGYTQQEIGSVLNVPVNTIKKCLYVARLRLKEHLEPRLQDAIAVQEIGEAIVQQACAILFRLRENWWKPLFERYSIHLV</sequence>
<dbReference type="Pfam" id="PF08281">
    <property type="entry name" value="Sigma70_r4_2"/>
    <property type="match status" value="1"/>
</dbReference>
<name>A0ABQ3VVR0_9CHLR</name>
<dbReference type="RefSeq" id="WP_201366918.1">
    <property type="nucleotide sequence ID" value="NZ_BNJJ01000036.1"/>
</dbReference>
<dbReference type="InterPro" id="IPR039425">
    <property type="entry name" value="RNA_pol_sigma-70-like"/>
</dbReference>
<comment type="caution">
    <text evidence="7">The sequence shown here is derived from an EMBL/GenBank/DDBJ whole genome shotgun (WGS) entry which is preliminary data.</text>
</comment>
<feature type="domain" description="RNA polymerase sigma factor 70 region 4 type 2" evidence="6">
    <location>
        <begin position="118"/>
        <end position="170"/>
    </location>
</feature>
<dbReference type="SUPFAM" id="SSF88946">
    <property type="entry name" value="Sigma2 domain of RNA polymerase sigma factors"/>
    <property type="match status" value="1"/>
</dbReference>
<feature type="domain" description="RNA polymerase sigma-70 region 2" evidence="5">
    <location>
        <begin position="22"/>
        <end position="86"/>
    </location>
</feature>
<evidence type="ECO:0000259" key="6">
    <source>
        <dbReference type="Pfam" id="PF08281"/>
    </source>
</evidence>
<dbReference type="InterPro" id="IPR014284">
    <property type="entry name" value="RNA_pol_sigma-70_dom"/>
</dbReference>
<dbReference type="EMBL" id="BNJJ01000036">
    <property type="protein sequence ID" value="GHO89396.1"/>
    <property type="molecule type" value="Genomic_DNA"/>
</dbReference>
<evidence type="ECO:0000313" key="8">
    <source>
        <dbReference type="Proteomes" id="UP000635565"/>
    </source>
</evidence>
<dbReference type="SUPFAM" id="SSF88659">
    <property type="entry name" value="Sigma3 and sigma4 domains of RNA polymerase sigma factors"/>
    <property type="match status" value="1"/>
</dbReference>
<dbReference type="InterPro" id="IPR013324">
    <property type="entry name" value="RNA_pol_sigma_r3/r4-like"/>
</dbReference>
<dbReference type="Proteomes" id="UP000635565">
    <property type="component" value="Unassembled WGS sequence"/>
</dbReference>
<evidence type="ECO:0000256" key="4">
    <source>
        <dbReference type="ARBA" id="ARBA00023163"/>
    </source>
</evidence>
<keyword evidence="2" id="KW-0805">Transcription regulation</keyword>
<dbReference type="Gene3D" id="1.10.1740.10">
    <property type="match status" value="1"/>
</dbReference>
<evidence type="ECO:0000256" key="1">
    <source>
        <dbReference type="ARBA" id="ARBA00010641"/>
    </source>
</evidence>
<evidence type="ECO:0000259" key="5">
    <source>
        <dbReference type="Pfam" id="PF04542"/>
    </source>
</evidence>
<dbReference type="Gene3D" id="1.10.10.10">
    <property type="entry name" value="Winged helix-like DNA-binding domain superfamily/Winged helix DNA-binding domain"/>
    <property type="match status" value="1"/>
</dbReference>
<protein>
    <recommendedName>
        <fullName evidence="9">DNA-directed RNA polymerase sigma-70 factor</fullName>
    </recommendedName>
</protein>
<dbReference type="InterPro" id="IPR013249">
    <property type="entry name" value="RNA_pol_sigma70_r4_t2"/>
</dbReference>
<keyword evidence="4" id="KW-0804">Transcription</keyword>
<dbReference type="InterPro" id="IPR013325">
    <property type="entry name" value="RNA_pol_sigma_r2"/>
</dbReference>
<evidence type="ECO:0008006" key="9">
    <source>
        <dbReference type="Google" id="ProtNLM"/>
    </source>
</evidence>
<dbReference type="InterPro" id="IPR007627">
    <property type="entry name" value="RNA_pol_sigma70_r2"/>
</dbReference>
<dbReference type="Pfam" id="PF04542">
    <property type="entry name" value="Sigma70_r2"/>
    <property type="match status" value="1"/>
</dbReference>
<reference evidence="7 8" key="1">
    <citation type="journal article" date="2021" name="Int. J. Syst. Evol. Microbiol.">
        <title>Reticulibacter mediterranei gen. nov., sp. nov., within the new family Reticulibacteraceae fam. nov., and Ktedonospora formicarum gen. nov., sp. nov., Ktedonobacter robiniae sp. nov., Dictyobacter formicarum sp. nov. and Dictyobacter arantiisoli sp. nov., belonging to the class Ktedonobacteria.</title>
        <authorList>
            <person name="Yabe S."/>
            <person name="Zheng Y."/>
            <person name="Wang C.M."/>
            <person name="Sakai Y."/>
            <person name="Abe K."/>
            <person name="Yokota A."/>
            <person name="Donadio S."/>
            <person name="Cavaletti L."/>
            <person name="Monciardini P."/>
        </authorList>
    </citation>
    <scope>NUCLEOTIDE SEQUENCE [LARGE SCALE GENOMIC DNA]</scope>
    <source>
        <strain evidence="7 8">SOSP1-9</strain>
    </source>
</reference>
<dbReference type="InterPro" id="IPR036388">
    <property type="entry name" value="WH-like_DNA-bd_sf"/>
</dbReference>
<dbReference type="PANTHER" id="PTHR43133">
    <property type="entry name" value="RNA POLYMERASE ECF-TYPE SIGMA FACTO"/>
    <property type="match status" value="1"/>
</dbReference>
<dbReference type="CDD" id="cd06171">
    <property type="entry name" value="Sigma70_r4"/>
    <property type="match status" value="1"/>
</dbReference>
<keyword evidence="8" id="KW-1185">Reference proteome</keyword>
<dbReference type="NCBIfam" id="TIGR02937">
    <property type="entry name" value="sigma70-ECF"/>
    <property type="match status" value="1"/>
</dbReference>
<evidence type="ECO:0000256" key="2">
    <source>
        <dbReference type="ARBA" id="ARBA00023015"/>
    </source>
</evidence>
<organism evidence="7 8">
    <name type="scientific">Dictyobacter formicarum</name>
    <dbReference type="NCBI Taxonomy" id="2778368"/>
    <lineage>
        <taxon>Bacteria</taxon>
        <taxon>Bacillati</taxon>
        <taxon>Chloroflexota</taxon>
        <taxon>Ktedonobacteria</taxon>
        <taxon>Ktedonobacterales</taxon>
        <taxon>Dictyobacteraceae</taxon>
        <taxon>Dictyobacter</taxon>
    </lineage>
</organism>
<comment type="similarity">
    <text evidence="1">Belongs to the sigma-70 factor family. ECF subfamily.</text>
</comment>
<evidence type="ECO:0000313" key="7">
    <source>
        <dbReference type="EMBL" id="GHO89396.1"/>
    </source>
</evidence>
<dbReference type="PANTHER" id="PTHR43133:SF51">
    <property type="entry name" value="RNA POLYMERASE SIGMA FACTOR"/>
    <property type="match status" value="1"/>
</dbReference>
<evidence type="ECO:0000256" key="3">
    <source>
        <dbReference type="ARBA" id="ARBA00023082"/>
    </source>
</evidence>
<accession>A0ABQ3VVR0</accession>
<keyword evidence="3" id="KW-0731">Sigma factor</keyword>
<proteinExistence type="inferred from homology"/>